<sequence>MPYQSIPDTPNIIPATARDDGVSSLISHLGIENQSLDNTILAHAQKIADLEIQQRRYLKLFDDLKSLLPLSSQFMKIKTDSNDQFLQVMWIAGYFRKPDGKLGDNCASRRRSS</sequence>
<keyword evidence="2" id="KW-1185">Reference proteome</keyword>
<accession>H6QNV6</accession>
<dbReference type="VEuPathDB" id="FungiDB:PGTG_20620"/>
<protein>
    <submittedName>
        <fullName evidence="1">Uncharacterized protein</fullName>
    </submittedName>
</protein>
<dbReference type="EMBL" id="DS178262">
    <property type="protein sequence ID" value="EHS62498.1"/>
    <property type="molecule type" value="Genomic_DNA"/>
</dbReference>
<organism evidence="1 2">
    <name type="scientific">Puccinia graminis f. sp. tritici (strain CRL 75-36-700-3 / race SCCL)</name>
    <name type="common">Black stem rust fungus</name>
    <dbReference type="NCBI Taxonomy" id="418459"/>
    <lineage>
        <taxon>Eukaryota</taxon>
        <taxon>Fungi</taxon>
        <taxon>Dikarya</taxon>
        <taxon>Basidiomycota</taxon>
        <taxon>Pucciniomycotina</taxon>
        <taxon>Pucciniomycetes</taxon>
        <taxon>Pucciniales</taxon>
        <taxon>Pucciniaceae</taxon>
        <taxon>Puccinia</taxon>
    </lineage>
</organism>
<name>H6QNV6_PUCGT</name>
<dbReference type="AlphaFoldDB" id="H6QNV6"/>
<dbReference type="KEGG" id="pgr:PGTG_20620"/>
<proteinExistence type="predicted"/>
<dbReference type="Proteomes" id="UP000008783">
    <property type="component" value="Unassembled WGS sequence"/>
</dbReference>
<gene>
    <name evidence="1" type="ORF">PGTG_20620</name>
</gene>
<dbReference type="RefSeq" id="XP_003890815.1">
    <property type="nucleotide sequence ID" value="XM_003890766.1"/>
</dbReference>
<dbReference type="InParanoid" id="H6QNV6"/>
<dbReference type="GeneID" id="13542541"/>
<evidence type="ECO:0000313" key="1">
    <source>
        <dbReference type="EMBL" id="EHS62498.1"/>
    </source>
</evidence>
<reference evidence="2" key="1">
    <citation type="journal article" date="2011" name="Proc. Natl. Acad. Sci. U.S.A.">
        <title>Obligate biotrophy features unraveled by the genomic analysis of rust fungi.</title>
        <authorList>
            <person name="Duplessis S."/>
            <person name="Cuomo C.A."/>
            <person name="Lin Y.-C."/>
            <person name="Aerts A."/>
            <person name="Tisserant E."/>
            <person name="Veneault-Fourrey C."/>
            <person name="Joly D.L."/>
            <person name="Hacquard S."/>
            <person name="Amselem J."/>
            <person name="Cantarel B.L."/>
            <person name="Chiu R."/>
            <person name="Coutinho P.M."/>
            <person name="Feau N."/>
            <person name="Field M."/>
            <person name="Frey P."/>
            <person name="Gelhaye E."/>
            <person name="Goldberg J."/>
            <person name="Grabherr M.G."/>
            <person name="Kodira C.D."/>
            <person name="Kohler A."/>
            <person name="Kuees U."/>
            <person name="Lindquist E.A."/>
            <person name="Lucas S.M."/>
            <person name="Mago R."/>
            <person name="Mauceli E."/>
            <person name="Morin E."/>
            <person name="Murat C."/>
            <person name="Pangilinan J.L."/>
            <person name="Park R."/>
            <person name="Pearson M."/>
            <person name="Quesneville H."/>
            <person name="Rouhier N."/>
            <person name="Sakthikumar S."/>
            <person name="Salamov A.A."/>
            <person name="Schmutz J."/>
            <person name="Selles B."/>
            <person name="Shapiro H."/>
            <person name="Tanguay P."/>
            <person name="Tuskan G.A."/>
            <person name="Henrissat B."/>
            <person name="Van de Peer Y."/>
            <person name="Rouze P."/>
            <person name="Ellis J.G."/>
            <person name="Dodds P.N."/>
            <person name="Schein J.E."/>
            <person name="Zhong S."/>
            <person name="Hamelin R.C."/>
            <person name="Grigoriev I.V."/>
            <person name="Szabo L.J."/>
            <person name="Martin F."/>
        </authorList>
    </citation>
    <scope>NUCLEOTIDE SEQUENCE [LARGE SCALE GENOMIC DNA]</scope>
    <source>
        <strain evidence="2">CRL 75-36-700-3 / race SCCL</strain>
    </source>
</reference>
<dbReference type="HOGENOM" id="CLU_2134777_0_0_1"/>
<dbReference type="OrthoDB" id="2506702at2759"/>
<evidence type="ECO:0000313" key="2">
    <source>
        <dbReference type="Proteomes" id="UP000008783"/>
    </source>
</evidence>